<protein>
    <submittedName>
        <fullName evidence="1">Uncharacterized protein</fullName>
    </submittedName>
</protein>
<dbReference type="EMBL" id="CAXAMN010020001">
    <property type="protein sequence ID" value="CAK9055321.1"/>
    <property type="molecule type" value="Genomic_DNA"/>
</dbReference>
<comment type="caution">
    <text evidence="1">The sequence shown here is derived from an EMBL/GenBank/DDBJ whole genome shotgun (WGS) entry which is preliminary data.</text>
</comment>
<name>A0ABP0MUZ4_9DINO</name>
<keyword evidence="2" id="KW-1185">Reference proteome</keyword>
<evidence type="ECO:0000313" key="2">
    <source>
        <dbReference type="Proteomes" id="UP001642484"/>
    </source>
</evidence>
<sequence length="613" mass="69739">MPASSAWLARCELEGELEKRQLDSSSEDDVAGELIQSVEQGSVPAYRAVEMAGVVRRKLQKHGIRAGWMLSKLAARKKSPNNACRKFHHVAQTSGKRLPVAIDWVQTPIRTITKSKVTEELVDFPTLPLSSWMRASFDLGGHIFVGGKGMDHLNQFCDILHDWWIKYRRLDPNLPVYEDFDESDCRFLIPIAIHGDEGRGRYKRPIMIFSFQPILTNFEGQANLKGATYLNRLLFTAIPSSMYAKSDKTIDTLVEAMISDFNSLYQHGFRVMTPDGHAVVFRPVYVGLKGDWPYVRKIAKLRTGFQATIPRKCHLCDVEDWWNFSPMGSLRNLRPGYNNPSPYKDDHLPLSDLPGGSAPERLRTDPMHTYAIGYGKDENASVLVILVKECEHFGHRGNLQSKFDRAFESFATWCKTTRKHTSITGFSKKEFKMSGTNLYPRGGGKGHDTGVLGAWLETELATVRTDLLEPKLVEIVQVMKYMNKASCKFWRTLYANGIFLEREAAECAVAAGWQMIEAYASLANMTAQLSWCYFKMRPKCHMHGHIVLSIAHQVQLEGYAVNPTVWMTWQDEDFIGKIARASRRQHARTCPIRTIQMSLITYRRHWKSSFGIS</sequence>
<reference evidence="1 2" key="1">
    <citation type="submission" date="2024-02" db="EMBL/GenBank/DDBJ databases">
        <authorList>
            <person name="Chen Y."/>
            <person name="Shah S."/>
            <person name="Dougan E. K."/>
            <person name="Thang M."/>
            <person name="Chan C."/>
        </authorList>
    </citation>
    <scope>NUCLEOTIDE SEQUENCE [LARGE SCALE GENOMIC DNA]</scope>
</reference>
<gene>
    <name evidence="1" type="ORF">CCMP2556_LOCUS27519</name>
</gene>
<accession>A0ABP0MUZ4</accession>
<evidence type="ECO:0000313" key="1">
    <source>
        <dbReference type="EMBL" id="CAK9055321.1"/>
    </source>
</evidence>
<proteinExistence type="predicted"/>
<organism evidence="1 2">
    <name type="scientific">Durusdinium trenchii</name>
    <dbReference type="NCBI Taxonomy" id="1381693"/>
    <lineage>
        <taxon>Eukaryota</taxon>
        <taxon>Sar</taxon>
        <taxon>Alveolata</taxon>
        <taxon>Dinophyceae</taxon>
        <taxon>Suessiales</taxon>
        <taxon>Symbiodiniaceae</taxon>
        <taxon>Durusdinium</taxon>
    </lineage>
</organism>
<dbReference type="Proteomes" id="UP001642484">
    <property type="component" value="Unassembled WGS sequence"/>
</dbReference>